<feature type="region of interest" description="Disordered" evidence="1">
    <location>
        <begin position="142"/>
        <end position="225"/>
    </location>
</feature>
<keyword evidence="4" id="KW-1185">Reference proteome</keyword>
<feature type="transmembrane region" description="Helical" evidence="2">
    <location>
        <begin position="387"/>
        <end position="417"/>
    </location>
</feature>
<dbReference type="GO" id="GO:0035091">
    <property type="term" value="F:phosphatidylinositol binding"/>
    <property type="evidence" value="ECO:0007669"/>
    <property type="project" value="InterPro"/>
</dbReference>
<name>A0A8J1UWJ5_OWEFU</name>
<gene>
    <name evidence="3" type="ORF">OFUS_LOCUS92</name>
</gene>
<dbReference type="InterPro" id="IPR039701">
    <property type="entry name" value="HS1BP3"/>
</dbReference>
<keyword evidence="2" id="KW-0472">Membrane</keyword>
<accession>A0A8J1UWJ5</accession>
<feature type="region of interest" description="Disordered" evidence="1">
    <location>
        <begin position="280"/>
        <end position="336"/>
    </location>
</feature>
<feature type="compositionally biased region" description="Basic and acidic residues" evidence="1">
    <location>
        <begin position="143"/>
        <end position="159"/>
    </location>
</feature>
<proteinExistence type="predicted"/>
<dbReference type="SMART" id="SM00312">
    <property type="entry name" value="PX"/>
    <property type="match status" value="1"/>
</dbReference>
<sequence>MPPVTVTVREIKNKDIGLDISVPNHNEISGKMTSTIEYHVVVVTSLDCFKLPKHKETDNVQFMIKKTMGDFDDFHKKMTAAFPGTILPPLPPKTLFTSDKLARERRNALDHLLKVIHKVPKLVNHPIFLEFLGVDPMRASLHTKKDQKPVTKDQDAKEEGDTEGGNADTQQKEVKQSSLFDEDDEPEHDMFTSVPGSGDIDDDIFKSGNAFSTGPDAETKLFDDQDFGGGIAENDDLASFVIRDTDVKEKFNKADAAPAAADGDYSSDLLNIEDDLDKLLTTPIEKPTQDSKKPPLGVKPNISPKPKSSDKPTIQNKPKIGQKPVKTPNKPDIKDKPTIATKQTVVKEAPKAMKDNDSLFAPNPESSLGDMDDDDIMKYIQDNEQTLVVVVVPLELVMLVVPTLLVVLVVPIALVVLAVPLELVMLVVPILLVVLVVPIALVVLAVPLELVMLVVPILLVVLVVPIALVVLAVPLELVMLVVPIALIVLVVPIALVVLVPILLVVLVVPIALIVLVVPIALINDCACCSYTIGCACCSYSIGCACCSYSIDCACRS</sequence>
<dbReference type="SUPFAM" id="SSF64268">
    <property type="entry name" value="PX domain"/>
    <property type="match status" value="1"/>
</dbReference>
<reference evidence="3" key="1">
    <citation type="submission" date="2022-03" db="EMBL/GenBank/DDBJ databases">
        <authorList>
            <person name="Martin C."/>
        </authorList>
    </citation>
    <scope>NUCLEOTIDE SEQUENCE</scope>
</reference>
<dbReference type="PANTHER" id="PTHR14431:SF1">
    <property type="entry name" value="HCLS1-BINDING PROTEIN 3"/>
    <property type="match status" value="1"/>
</dbReference>
<dbReference type="InterPro" id="IPR001683">
    <property type="entry name" value="PX_dom"/>
</dbReference>
<organism evidence="3 4">
    <name type="scientific">Owenia fusiformis</name>
    <name type="common">Polychaete worm</name>
    <dbReference type="NCBI Taxonomy" id="6347"/>
    <lineage>
        <taxon>Eukaryota</taxon>
        <taxon>Metazoa</taxon>
        <taxon>Spiralia</taxon>
        <taxon>Lophotrochozoa</taxon>
        <taxon>Annelida</taxon>
        <taxon>Polychaeta</taxon>
        <taxon>Sedentaria</taxon>
        <taxon>Canalipalpata</taxon>
        <taxon>Sabellida</taxon>
        <taxon>Oweniida</taxon>
        <taxon>Oweniidae</taxon>
        <taxon>Owenia</taxon>
    </lineage>
</organism>
<dbReference type="PANTHER" id="PTHR14431">
    <property type="entry name" value="HCLS1-BINDING PROTEIN 3"/>
    <property type="match status" value="1"/>
</dbReference>
<feature type="transmembrane region" description="Helical" evidence="2">
    <location>
        <begin position="503"/>
        <end position="522"/>
    </location>
</feature>
<evidence type="ECO:0000313" key="4">
    <source>
        <dbReference type="Proteomes" id="UP000749559"/>
    </source>
</evidence>
<keyword evidence="2" id="KW-1133">Transmembrane helix</keyword>
<feature type="transmembrane region" description="Helical" evidence="2">
    <location>
        <begin position="423"/>
        <end position="443"/>
    </location>
</feature>
<feature type="transmembrane region" description="Helical" evidence="2">
    <location>
        <begin position="477"/>
        <end position="498"/>
    </location>
</feature>
<dbReference type="Proteomes" id="UP000749559">
    <property type="component" value="Unassembled WGS sequence"/>
</dbReference>
<evidence type="ECO:0000256" key="2">
    <source>
        <dbReference type="SAM" id="Phobius"/>
    </source>
</evidence>
<dbReference type="OrthoDB" id="10254720at2759"/>
<dbReference type="InterPro" id="IPR036871">
    <property type="entry name" value="PX_dom_sf"/>
</dbReference>
<dbReference type="AlphaFoldDB" id="A0A8J1UWJ5"/>
<protein>
    <submittedName>
        <fullName evidence="3">Uncharacterized protein</fullName>
    </submittedName>
</protein>
<evidence type="ECO:0000313" key="3">
    <source>
        <dbReference type="EMBL" id="CAH1772312.1"/>
    </source>
</evidence>
<dbReference type="EMBL" id="CAIIXF020000001">
    <property type="protein sequence ID" value="CAH1772312.1"/>
    <property type="molecule type" value="Genomic_DNA"/>
</dbReference>
<comment type="caution">
    <text evidence="3">The sequence shown here is derived from an EMBL/GenBank/DDBJ whole genome shotgun (WGS) entry which is preliminary data.</text>
</comment>
<keyword evidence="2" id="KW-0812">Transmembrane</keyword>
<feature type="transmembrane region" description="Helical" evidence="2">
    <location>
        <begin position="450"/>
        <end position="471"/>
    </location>
</feature>
<dbReference type="PROSITE" id="PS50195">
    <property type="entry name" value="PX"/>
    <property type="match status" value="1"/>
</dbReference>
<dbReference type="Pfam" id="PF00787">
    <property type="entry name" value="PX"/>
    <property type="match status" value="1"/>
</dbReference>
<evidence type="ECO:0000256" key="1">
    <source>
        <dbReference type="SAM" id="MobiDB-lite"/>
    </source>
</evidence>
<dbReference type="Gene3D" id="3.30.1520.10">
    <property type="entry name" value="Phox-like domain"/>
    <property type="match status" value="1"/>
</dbReference>